<evidence type="ECO:0000313" key="1">
    <source>
        <dbReference type="EMBL" id="PON59434.1"/>
    </source>
</evidence>
<dbReference type="EMBL" id="JXTB01000140">
    <property type="protein sequence ID" value="PON59434.1"/>
    <property type="molecule type" value="Genomic_DNA"/>
</dbReference>
<dbReference type="AlphaFoldDB" id="A0A2P5CEK9"/>
<dbReference type="Proteomes" id="UP000237105">
    <property type="component" value="Unassembled WGS sequence"/>
</dbReference>
<gene>
    <name evidence="1" type="ORF">PanWU01x14_159440</name>
</gene>
<accession>A0A2P5CEK9</accession>
<organism evidence="1 2">
    <name type="scientific">Parasponia andersonii</name>
    <name type="common">Sponia andersonii</name>
    <dbReference type="NCBI Taxonomy" id="3476"/>
    <lineage>
        <taxon>Eukaryota</taxon>
        <taxon>Viridiplantae</taxon>
        <taxon>Streptophyta</taxon>
        <taxon>Embryophyta</taxon>
        <taxon>Tracheophyta</taxon>
        <taxon>Spermatophyta</taxon>
        <taxon>Magnoliopsida</taxon>
        <taxon>eudicotyledons</taxon>
        <taxon>Gunneridae</taxon>
        <taxon>Pentapetalae</taxon>
        <taxon>rosids</taxon>
        <taxon>fabids</taxon>
        <taxon>Rosales</taxon>
        <taxon>Cannabaceae</taxon>
        <taxon>Parasponia</taxon>
    </lineage>
</organism>
<proteinExistence type="predicted"/>
<protein>
    <submittedName>
        <fullName evidence="1">Uncharacterized protein</fullName>
    </submittedName>
</protein>
<name>A0A2P5CEK9_PARAD</name>
<sequence length="134" mass="14559">MIHRLSLQHNTSLNYTLHDYTTQRVADTRSPRSSSLPSLSAAIVVALSLRGHRCRHHSQPCLSSILVVPKLRRHLFVGPNSSSSSSSSSIAGHRLVSAVALSLGQTQQSALTPSAQGFKLHRIEVFVIVVNCLL</sequence>
<keyword evidence="2" id="KW-1185">Reference proteome</keyword>
<reference evidence="2" key="1">
    <citation type="submission" date="2016-06" db="EMBL/GenBank/DDBJ databases">
        <title>Parallel loss of symbiosis genes in relatives of nitrogen-fixing non-legume Parasponia.</title>
        <authorList>
            <person name="Van Velzen R."/>
            <person name="Holmer R."/>
            <person name="Bu F."/>
            <person name="Rutten L."/>
            <person name="Van Zeijl A."/>
            <person name="Liu W."/>
            <person name="Santuari L."/>
            <person name="Cao Q."/>
            <person name="Sharma T."/>
            <person name="Shen D."/>
            <person name="Roswanjaya Y."/>
            <person name="Wardhani T."/>
            <person name="Kalhor M.S."/>
            <person name="Jansen J."/>
            <person name="Van den Hoogen J."/>
            <person name="Gungor B."/>
            <person name="Hartog M."/>
            <person name="Hontelez J."/>
            <person name="Verver J."/>
            <person name="Yang W.-C."/>
            <person name="Schijlen E."/>
            <person name="Repin R."/>
            <person name="Schilthuizen M."/>
            <person name="Schranz E."/>
            <person name="Heidstra R."/>
            <person name="Miyata K."/>
            <person name="Fedorova E."/>
            <person name="Kohlen W."/>
            <person name="Bisseling T."/>
            <person name="Smit S."/>
            <person name="Geurts R."/>
        </authorList>
    </citation>
    <scope>NUCLEOTIDE SEQUENCE [LARGE SCALE GENOMIC DNA]</scope>
    <source>
        <strain evidence="2">cv. WU1-14</strain>
    </source>
</reference>
<evidence type="ECO:0000313" key="2">
    <source>
        <dbReference type="Proteomes" id="UP000237105"/>
    </source>
</evidence>
<comment type="caution">
    <text evidence="1">The sequence shown here is derived from an EMBL/GenBank/DDBJ whole genome shotgun (WGS) entry which is preliminary data.</text>
</comment>